<evidence type="ECO:0000313" key="3">
    <source>
        <dbReference type="Proteomes" id="UP000308652"/>
    </source>
</evidence>
<keyword evidence="3" id="KW-1185">Reference proteome</keyword>
<dbReference type="EMBL" id="ML213805">
    <property type="protein sequence ID" value="TFK31253.1"/>
    <property type="molecule type" value="Genomic_DNA"/>
</dbReference>
<sequence>MLRYMLMNRPGRCECAVDWIGDHEAVIRRKTLYPSFLVNSYTTLLLVNSFHRAPHSVQRTVTHRTLLPIELTPTRLSSSRTHASADEGFSASGNEPTGTGEPVSVSVISEKQRDKNEIVKKSTMTIVSAHLLRQFDVIALAPRGTPQTVRYLLPLQLLSHQQP</sequence>
<protein>
    <submittedName>
        <fullName evidence="2">Uncharacterized protein</fullName>
    </submittedName>
</protein>
<name>A0A5C3LGH8_9AGAR</name>
<organism evidence="2 3">
    <name type="scientific">Crucibulum laeve</name>
    <dbReference type="NCBI Taxonomy" id="68775"/>
    <lineage>
        <taxon>Eukaryota</taxon>
        <taxon>Fungi</taxon>
        <taxon>Dikarya</taxon>
        <taxon>Basidiomycota</taxon>
        <taxon>Agaricomycotina</taxon>
        <taxon>Agaricomycetes</taxon>
        <taxon>Agaricomycetidae</taxon>
        <taxon>Agaricales</taxon>
        <taxon>Agaricineae</taxon>
        <taxon>Nidulariaceae</taxon>
        <taxon>Crucibulum</taxon>
    </lineage>
</organism>
<evidence type="ECO:0000313" key="2">
    <source>
        <dbReference type="EMBL" id="TFK31253.1"/>
    </source>
</evidence>
<proteinExistence type="predicted"/>
<feature type="region of interest" description="Disordered" evidence="1">
    <location>
        <begin position="77"/>
        <end position="105"/>
    </location>
</feature>
<gene>
    <name evidence="2" type="ORF">BDQ12DRAFT_223722</name>
</gene>
<reference evidence="2 3" key="1">
    <citation type="journal article" date="2019" name="Nat. Ecol. Evol.">
        <title>Megaphylogeny resolves global patterns of mushroom evolution.</title>
        <authorList>
            <person name="Varga T."/>
            <person name="Krizsan K."/>
            <person name="Foldi C."/>
            <person name="Dima B."/>
            <person name="Sanchez-Garcia M."/>
            <person name="Sanchez-Ramirez S."/>
            <person name="Szollosi G.J."/>
            <person name="Szarkandi J.G."/>
            <person name="Papp V."/>
            <person name="Albert L."/>
            <person name="Andreopoulos W."/>
            <person name="Angelini C."/>
            <person name="Antonin V."/>
            <person name="Barry K.W."/>
            <person name="Bougher N.L."/>
            <person name="Buchanan P."/>
            <person name="Buyck B."/>
            <person name="Bense V."/>
            <person name="Catcheside P."/>
            <person name="Chovatia M."/>
            <person name="Cooper J."/>
            <person name="Damon W."/>
            <person name="Desjardin D."/>
            <person name="Finy P."/>
            <person name="Geml J."/>
            <person name="Haridas S."/>
            <person name="Hughes K."/>
            <person name="Justo A."/>
            <person name="Karasinski D."/>
            <person name="Kautmanova I."/>
            <person name="Kiss B."/>
            <person name="Kocsube S."/>
            <person name="Kotiranta H."/>
            <person name="LaButti K.M."/>
            <person name="Lechner B.E."/>
            <person name="Liimatainen K."/>
            <person name="Lipzen A."/>
            <person name="Lukacs Z."/>
            <person name="Mihaltcheva S."/>
            <person name="Morgado L.N."/>
            <person name="Niskanen T."/>
            <person name="Noordeloos M.E."/>
            <person name="Ohm R.A."/>
            <person name="Ortiz-Santana B."/>
            <person name="Ovrebo C."/>
            <person name="Racz N."/>
            <person name="Riley R."/>
            <person name="Savchenko A."/>
            <person name="Shiryaev A."/>
            <person name="Soop K."/>
            <person name="Spirin V."/>
            <person name="Szebenyi C."/>
            <person name="Tomsovsky M."/>
            <person name="Tulloss R.E."/>
            <person name="Uehling J."/>
            <person name="Grigoriev I.V."/>
            <person name="Vagvolgyi C."/>
            <person name="Papp T."/>
            <person name="Martin F.M."/>
            <person name="Miettinen O."/>
            <person name="Hibbett D.S."/>
            <person name="Nagy L.G."/>
        </authorList>
    </citation>
    <scope>NUCLEOTIDE SEQUENCE [LARGE SCALE GENOMIC DNA]</scope>
    <source>
        <strain evidence="2 3">CBS 166.37</strain>
    </source>
</reference>
<dbReference type="Proteomes" id="UP000308652">
    <property type="component" value="Unassembled WGS sequence"/>
</dbReference>
<dbReference type="AlphaFoldDB" id="A0A5C3LGH8"/>
<evidence type="ECO:0000256" key="1">
    <source>
        <dbReference type="SAM" id="MobiDB-lite"/>
    </source>
</evidence>
<accession>A0A5C3LGH8</accession>